<dbReference type="InterPro" id="IPR013022">
    <property type="entry name" value="Xyl_isomerase-like_TIM-brl"/>
</dbReference>
<dbReference type="OrthoDB" id="9798407at2"/>
<evidence type="ECO:0000259" key="1">
    <source>
        <dbReference type="Pfam" id="PF01261"/>
    </source>
</evidence>
<sequence length="302" mass="33653">MKRKLFTAVCFLLAAAMLPSGASAAGAGKGPKKEVGIQLYSVRSLIGVFGKSEGDYKPVLQALADMGYTFVEAASYKDGLLYGTPPQQFRRDVEATGMKVLSTHCTLNLSDKQLATGDFTEALKWWDECIAAHKAAGVEYIVVPSMRRIETLDGLATYCRYFNEVGARCKAAGIKFGYHNHSREFEKVEDRVMLDYMLENTDPDKVFFQMDVYWTVMGQASPVDYFTKYPGRFRLLHIKDRREVGQSGMVGYDAIFRNAATAGVENIIVEMEGSSYGDVLRSVRECVDYLNEAPFVEASYAK</sequence>
<dbReference type="EMBL" id="AP019735">
    <property type="protein sequence ID" value="BBL03352.1"/>
    <property type="molecule type" value="Genomic_DNA"/>
</dbReference>
<dbReference type="Gene3D" id="3.20.20.150">
    <property type="entry name" value="Divalent-metal-dependent TIM barrel enzymes"/>
    <property type="match status" value="1"/>
</dbReference>
<accession>A0A4Y1WQY5</accession>
<dbReference type="GO" id="GO:0016853">
    <property type="term" value="F:isomerase activity"/>
    <property type="evidence" value="ECO:0007669"/>
    <property type="project" value="UniProtKB-KW"/>
</dbReference>
<dbReference type="AlphaFoldDB" id="A0A4Y1WQY5"/>
<keyword evidence="2" id="KW-0413">Isomerase</keyword>
<dbReference type="SUPFAM" id="SSF51658">
    <property type="entry name" value="Xylose isomerase-like"/>
    <property type="match status" value="1"/>
</dbReference>
<dbReference type="InterPro" id="IPR050312">
    <property type="entry name" value="IolE/XylAMocC-like"/>
</dbReference>
<dbReference type="KEGG" id="acou:A5CBH24_06650"/>
<dbReference type="Pfam" id="PF01261">
    <property type="entry name" value="AP_endonuc_2"/>
    <property type="match status" value="1"/>
</dbReference>
<dbReference type="Proteomes" id="UP000318946">
    <property type="component" value="Chromosome"/>
</dbReference>
<name>A0A4Y1WQY5_9BACT</name>
<dbReference type="GeneID" id="78341377"/>
<organism evidence="2 3">
    <name type="scientific">Alistipes communis</name>
    <dbReference type="NCBI Taxonomy" id="2585118"/>
    <lineage>
        <taxon>Bacteria</taxon>
        <taxon>Pseudomonadati</taxon>
        <taxon>Bacteroidota</taxon>
        <taxon>Bacteroidia</taxon>
        <taxon>Bacteroidales</taxon>
        <taxon>Rikenellaceae</taxon>
        <taxon>Alistipes</taxon>
    </lineage>
</organism>
<accession>A0A4Y1XRF6</accession>
<proteinExistence type="predicted"/>
<dbReference type="RefSeq" id="WP_019131432.1">
    <property type="nucleotide sequence ID" value="NZ_AP019735.1"/>
</dbReference>
<feature type="domain" description="Xylose isomerase-like TIM barrel" evidence="1">
    <location>
        <begin position="60"/>
        <end position="281"/>
    </location>
</feature>
<reference evidence="3" key="1">
    <citation type="submission" date="2019-06" db="EMBL/GenBank/DDBJ databases">
        <title>Alistipes onderdonkii subsp. vulgaris subsp. nov., Alistipes dispar sp. nov. and Alistipes communis sp. nov., isolated from human faeces, and creation of Alistipes onderdonkii subsp. onderdonkii subsp. nov.</title>
        <authorList>
            <person name="Sakamoto M."/>
            <person name="Ikeyama N."/>
            <person name="Ogata Y."/>
            <person name="Suda W."/>
            <person name="Iino T."/>
            <person name="Hattori M."/>
            <person name="Ohkuma M."/>
        </authorList>
    </citation>
    <scope>NUCLEOTIDE SEQUENCE [LARGE SCALE GENOMIC DNA]</scope>
    <source>
        <strain evidence="3">5CBH24</strain>
    </source>
</reference>
<dbReference type="PANTHER" id="PTHR12110">
    <property type="entry name" value="HYDROXYPYRUVATE ISOMERASE"/>
    <property type="match status" value="1"/>
</dbReference>
<evidence type="ECO:0000313" key="3">
    <source>
        <dbReference type="Proteomes" id="UP000318946"/>
    </source>
</evidence>
<protein>
    <submittedName>
        <fullName evidence="2">Sugar phosphate isomerase</fullName>
    </submittedName>
</protein>
<dbReference type="PANTHER" id="PTHR12110:SF41">
    <property type="entry name" value="INOSOSE DEHYDRATASE"/>
    <property type="match status" value="1"/>
</dbReference>
<keyword evidence="3" id="KW-1185">Reference proteome</keyword>
<evidence type="ECO:0000313" key="2">
    <source>
        <dbReference type="EMBL" id="BBL03352.1"/>
    </source>
</evidence>
<gene>
    <name evidence="2" type="ORF">A5CBH24_06650</name>
</gene>
<dbReference type="InterPro" id="IPR036237">
    <property type="entry name" value="Xyl_isomerase-like_sf"/>
</dbReference>